<dbReference type="eggNOG" id="COG2847">
    <property type="taxonomic scope" value="Bacteria"/>
</dbReference>
<dbReference type="OrthoDB" id="9796962at2"/>
<proteinExistence type="predicted"/>
<dbReference type="Pfam" id="PF04314">
    <property type="entry name" value="PCuAC"/>
    <property type="match status" value="1"/>
</dbReference>
<accession>A0A066TTA0</accession>
<dbReference type="Gene3D" id="2.60.40.1890">
    <property type="entry name" value="PCu(A)C copper chaperone"/>
    <property type="match status" value="1"/>
</dbReference>
<dbReference type="PANTHER" id="PTHR36302:SF1">
    <property type="entry name" value="COPPER CHAPERONE PCU(A)C"/>
    <property type="match status" value="1"/>
</dbReference>
<dbReference type="Proteomes" id="UP000027170">
    <property type="component" value="Unassembled WGS sequence"/>
</dbReference>
<protein>
    <submittedName>
        <fullName evidence="1">Copper metallochaperone, Cox17 protein</fullName>
    </submittedName>
</protein>
<dbReference type="AlphaFoldDB" id="A0A066TTA0"/>
<dbReference type="InterPro" id="IPR007410">
    <property type="entry name" value="LpqE-like"/>
</dbReference>
<dbReference type="InterPro" id="IPR058248">
    <property type="entry name" value="Lxx211020-like"/>
</dbReference>
<reference evidence="1 2" key="1">
    <citation type="submission" date="2014-03" db="EMBL/GenBank/DDBJ databases">
        <title>The genomes of two eusocial bee gut symbionts.</title>
        <authorList>
            <person name="Kwong W.K."/>
            <person name="Engel P."/>
            <person name="Koch H."/>
            <person name="Moran N.A."/>
        </authorList>
    </citation>
    <scope>NUCLEOTIDE SEQUENCE [LARGE SCALE GENOMIC DNA]</scope>
    <source>
        <strain evidence="2">wkB29</strain>
    </source>
</reference>
<evidence type="ECO:0000313" key="2">
    <source>
        <dbReference type="Proteomes" id="UP000027170"/>
    </source>
</evidence>
<name>A0A066TTA0_9NEIS</name>
<evidence type="ECO:0000313" key="1">
    <source>
        <dbReference type="EMBL" id="KDN15109.1"/>
    </source>
</evidence>
<comment type="caution">
    <text evidence="1">The sequence shown here is derived from an EMBL/GenBank/DDBJ whole genome shotgun (WGS) entry which is preliminary data.</text>
</comment>
<dbReference type="EMBL" id="JFZV01000003">
    <property type="protein sequence ID" value="KDN15109.1"/>
    <property type="molecule type" value="Genomic_DNA"/>
</dbReference>
<organism evidence="1 2">
    <name type="scientific">Snodgrassella communis</name>
    <dbReference type="NCBI Taxonomy" id="2946699"/>
    <lineage>
        <taxon>Bacteria</taxon>
        <taxon>Pseudomonadati</taxon>
        <taxon>Pseudomonadota</taxon>
        <taxon>Betaproteobacteria</taxon>
        <taxon>Neisseriales</taxon>
        <taxon>Neisseriaceae</taxon>
        <taxon>Snodgrassella</taxon>
    </lineage>
</organism>
<gene>
    <name evidence="1" type="ORF">SALWKB29_0735</name>
</gene>
<dbReference type="RefSeq" id="WP_051608152.1">
    <property type="nucleotide sequence ID" value="NZ_JFZV01000003.1"/>
</dbReference>
<dbReference type="PANTHER" id="PTHR36302">
    <property type="entry name" value="BLR7088 PROTEIN"/>
    <property type="match status" value="1"/>
</dbReference>
<sequence>MKKILFTTLLASYAGLVMAQDIIANNAWARFSVSGMSSSGVFMDLDNHSGKDDVLLSASTPIAKSSEIHETVEVNGVMKMRPLAHGLSLPAGQVIQLQPGKMHIMLLGLKKPLVKGTTIPIRLTFRHAKPVTLNVPVSVAPVTKTDPTMSEHSHMHH</sequence>
<dbReference type="SUPFAM" id="SSF110087">
    <property type="entry name" value="DR1885-like metal-binding protein"/>
    <property type="match status" value="1"/>
</dbReference>
<keyword evidence="2" id="KW-1185">Reference proteome</keyword>
<dbReference type="InterPro" id="IPR036182">
    <property type="entry name" value="PCuAC_sf"/>
</dbReference>